<keyword evidence="2" id="KW-1185">Reference proteome</keyword>
<name>A0A2T8FFH5_9ACTN</name>
<accession>A0A2T8FFH5</accession>
<reference evidence="1 2" key="1">
    <citation type="submission" date="2018-04" db="EMBL/GenBank/DDBJ databases">
        <title>Genome of Nocardioides gansuensis WSJ-1.</title>
        <authorList>
            <person name="Wu S."/>
            <person name="Wang G."/>
        </authorList>
    </citation>
    <scope>NUCLEOTIDE SEQUENCE [LARGE SCALE GENOMIC DNA]</scope>
    <source>
        <strain evidence="1 2">WSJ-1</strain>
    </source>
</reference>
<dbReference type="RefSeq" id="WP_116570581.1">
    <property type="nucleotide sequence ID" value="NZ_QDGZ01000001.1"/>
</dbReference>
<evidence type="ECO:0008006" key="3">
    <source>
        <dbReference type="Google" id="ProtNLM"/>
    </source>
</evidence>
<dbReference type="AlphaFoldDB" id="A0A2T8FFH5"/>
<sequence>MAIEYTGEVHLDSSRRRSDRDREELYGRLGIALLVVMTGDSTSTARLVDRMVQTRQRAAFASPESRTWTSVPPRWWIDTSTVDKRRALSAYDRERLLRYRPPAA</sequence>
<dbReference type="EMBL" id="QDGZ01000001">
    <property type="protein sequence ID" value="PVG84449.1"/>
    <property type="molecule type" value="Genomic_DNA"/>
</dbReference>
<organism evidence="1 2">
    <name type="scientific">Nocardioides gansuensis</name>
    <dbReference type="NCBI Taxonomy" id="2138300"/>
    <lineage>
        <taxon>Bacteria</taxon>
        <taxon>Bacillati</taxon>
        <taxon>Actinomycetota</taxon>
        <taxon>Actinomycetes</taxon>
        <taxon>Propionibacteriales</taxon>
        <taxon>Nocardioidaceae</taxon>
        <taxon>Nocardioides</taxon>
    </lineage>
</organism>
<dbReference type="OrthoDB" id="3771067at2"/>
<comment type="caution">
    <text evidence="1">The sequence shown here is derived from an EMBL/GenBank/DDBJ whole genome shotgun (WGS) entry which is preliminary data.</text>
</comment>
<evidence type="ECO:0000313" key="1">
    <source>
        <dbReference type="EMBL" id="PVG84449.1"/>
    </source>
</evidence>
<gene>
    <name evidence="1" type="ORF">DDE18_02215</name>
</gene>
<protein>
    <recommendedName>
        <fullName evidence="3">DUF559 domain-containing protein</fullName>
    </recommendedName>
</protein>
<evidence type="ECO:0000313" key="2">
    <source>
        <dbReference type="Proteomes" id="UP000246018"/>
    </source>
</evidence>
<dbReference type="Proteomes" id="UP000246018">
    <property type="component" value="Unassembled WGS sequence"/>
</dbReference>
<proteinExistence type="predicted"/>